<dbReference type="OrthoDB" id="18915at2759"/>
<dbReference type="EMBL" id="LGUB01000001">
    <property type="protein sequence ID" value="KRH95296.1"/>
    <property type="molecule type" value="Genomic_DNA"/>
</dbReference>
<dbReference type="Proteomes" id="UP000051530">
    <property type="component" value="Unassembled WGS sequence"/>
</dbReference>
<evidence type="ECO:0000313" key="3">
    <source>
        <dbReference type="Proteomes" id="UP000051530"/>
    </source>
</evidence>
<sequence>MRTTTCSILYPVTSHPLYRDDRFEKAFKLLEARGFTHYCQVSRNGNCFYTAMVLCLLKNEIEVNQEYCKDLIQVLGLDEFVWEEYYDLFTKYLDEREELFHKITFNEADMPKEEFQTDCEALENLSCLIEDKIHLSDEMKQVGGQENESENESFQKDHSENESQALSYEDIKEKHPVLSKLPFNELTMLLKFVISGEMTKNKKEYAPFLTMSISEYLSTVIQPMFRITDSVGITACANALELNMAIFCQEGEKLFGPEKKSADLGILHSFDHFEPFLRLENHKIE</sequence>
<evidence type="ECO:0000256" key="1">
    <source>
        <dbReference type="SAM" id="MobiDB-lite"/>
    </source>
</evidence>
<proteinExistence type="predicted"/>
<dbReference type="AlphaFoldDB" id="A0A0R0M8V1"/>
<dbReference type="VEuPathDB" id="MicrosporidiaDB:M153_100035863"/>
<dbReference type="InterPro" id="IPR038765">
    <property type="entry name" value="Papain-like_cys_pep_sf"/>
</dbReference>
<feature type="region of interest" description="Disordered" evidence="1">
    <location>
        <begin position="140"/>
        <end position="162"/>
    </location>
</feature>
<dbReference type="SUPFAM" id="SSF54001">
    <property type="entry name" value="Cysteine proteinases"/>
    <property type="match status" value="2"/>
</dbReference>
<accession>A0A0R0M8V1</accession>
<protein>
    <submittedName>
        <fullName evidence="2">Protein contaning Peptidase C65</fullName>
    </submittedName>
</protein>
<evidence type="ECO:0000313" key="2">
    <source>
        <dbReference type="EMBL" id="KRH95296.1"/>
    </source>
</evidence>
<dbReference type="Pfam" id="PF10275">
    <property type="entry name" value="Peptidase_C65"/>
    <property type="match status" value="1"/>
</dbReference>
<organism evidence="2 3">
    <name type="scientific">Pseudoloma neurophilia</name>
    <dbReference type="NCBI Taxonomy" id="146866"/>
    <lineage>
        <taxon>Eukaryota</taxon>
        <taxon>Fungi</taxon>
        <taxon>Fungi incertae sedis</taxon>
        <taxon>Microsporidia</taxon>
        <taxon>Pseudoloma</taxon>
    </lineage>
</organism>
<dbReference type="InterPro" id="IPR019400">
    <property type="entry name" value="Peptidase_C65_otubain"/>
</dbReference>
<reference evidence="2 3" key="1">
    <citation type="submission" date="2015-07" db="EMBL/GenBank/DDBJ databases">
        <title>The genome of Pseudoloma neurophilia, a relevant intracellular parasite of the zebrafish.</title>
        <authorList>
            <person name="Ndikumana S."/>
            <person name="Pelin A."/>
            <person name="Sanders J."/>
            <person name="Corradi N."/>
        </authorList>
    </citation>
    <scope>NUCLEOTIDE SEQUENCE [LARGE SCALE GENOMIC DNA]</scope>
    <source>
        <strain evidence="2 3">MK1</strain>
    </source>
</reference>
<keyword evidence="3" id="KW-1185">Reference proteome</keyword>
<dbReference type="InterPro" id="IPR042467">
    <property type="entry name" value="Peptidase_C65_otubain_sub2"/>
</dbReference>
<dbReference type="Gene3D" id="1.20.1300.20">
    <property type="entry name" value="Peptidase C65 Otubain, subdomain 2"/>
    <property type="match status" value="1"/>
</dbReference>
<name>A0A0R0M8V1_9MICR</name>
<gene>
    <name evidence="2" type="ORF">M153_100035863</name>
</gene>
<comment type="caution">
    <text evidence="2">The sequence shown here is derived from an EMBL/GenBank/DDBJ whole genome shotgun (WGS) entry which is preliminary data.</text>
</comment>